<protein>
    <recommendedName>
        <fullName evidence="3">YbaB/EbfC family DNA-binding protein</fullName>
    </recommendedName>
</protein>
<gene>
    <name evidence="1" type="ORF">MOBUDSM44075_03925</name>
</gene>
<organism evidence="1 2">
    <name type="scientific">Mycolicibacterium obuense</name>
    <dbReference type="NCBI Taxonomy" id="1807"/>
    <lineage>
        <taxon>Bacteria</taxon>
        <taxon>Bacillati</taxon>
        <taxon>Actinomycetota</taxon>
        <taxon>Actinomycetes</taxon>
        <taxon>Mycobacteriales</taxon>
        <taxon>Mycobacteriaceae</taxon>
        <taxon>Mycolicibacterium</taxon>
    </lineage>
</organism>
<dbReference type="PATRIC" id="fig|1807.14.peg.3952"/>
<dbReference type="AlphaFoldDB" id="A0A0J6YIY3"/>
<comment type="caution">
    <text evidence="1">The sequence shown here is derived from an EMBL/GenBank/DDBJ whole genome shotgun (WGS) entry which is preliminary data.</text>
</comment>
<dbReference type="Proteomes" id="UP000036313">
    <property type="component" value="Unassembled WGS sequence"/>
</dbReference>
<evidence type="ECO:0000313" key="1">
    <source>
        <dbReference type="EMBL" id="KMO72831.1"/>
    </source>
</evidence>
<evidence type="ECO:0008006" key="3">
    <source>
        <dbReference type="Google" id="ProtNLM"/>
    </source>
</evidence>
<reference evidence="1 2" key="1">
    <citation type="journal article" date="2015" name="Genome Biol. Evol.">
        <title>Characterization of Three Mycobacterium spp. with Potential Use in Bioremediation by Genome Sequencing and Comparative Genomics.</title>
        <authorList>
            <person name="Das S."/>
            <person name="Pettersson B.M."/>
            <person name="Behra P.R."/>
            <person name="Ramesh M."/>
            <person name="Dasgupta S."/>
            <person name="Bhattacharya A."/>
            <person name="Kirsebom L.A."/>
        </authorList>
    </citation>
    <scope>NUCLEOTIDE SEQUENCE [LARGE SCALE GENOMIC DNA]</scope>
    <source>
        <strain evidence="1 2">DSM 44075</strain>
    </source>
</reference>
<evidence type="ECO:0000313" key="2">
    <source>
        <dbReference type="Proteomes" id="UP000036313"/>
    </source>
</evidence>
<dbReference type="EMBL" id="JYNU01000028">
    <property type="protein sequence ID" value="KMO72831.1"/>
    <property type="molecule type" value="Genomic_DNA"/>
</dbReference>
<proteinExistence type="predicted"/>
<sequence>MLGGVGFDDLGDEEKVKFSEAEQAATLERLDKMIAQLGALRTEVEDPDGYVRFTLGDDGRLLELFIHEAARTSLTNLALEKKLNDLFAAANEAMMLSRKEFWDHYSITDI</sequence>
<accession>A0A0J6YIY3</accession>
<name>A0A0J6YIY3_9MYCO</name>